<dbReference type="InterPro" id="IPR050697">
    <property type="entry name" value="Adenylyl/Guanylyl_Cyclase_3/4"/>
</dbReference>
<keyword evidence="2" id="KW-0812">Transmembrane</keyword>
<dbReference type="AlphaFoldDB" id="B4VWR7"/>
<gene>
    <name evidence="4" type="ORF">MC7420_6845</name>
</gene>
<name>B4VWR7_9CYAN</name>
<evidence type="ECO:0000256" key="1">
    <source>
        <dbReference type="ARBA" id="ARBA00005381"/>
    </source>
</evidence>
<feature type="transmembrane region" description="Helical" evidence="2">
    <location>
        <begin position="189"/>
        <end position="211"/>
    </location>
</feature>
<dbReference type="InterPro" id="IPR001054">
    <property type="entry name" value="A/G_cyclase"/>
</dbReference>
<evidence type="ECO:0000313" key="4">
    <source>
        <dbReference type="EMBL" id="EDX73797.1"/>
    </source>
</evidence>
<evidence type="ECO:0000256" key="2">
    <source>
        <dbReference type="SAM" id="Phobius"/>
    </source>
</evidence>
<reference evidence="4 5" key="1">
    <citation type="submission" date="2008-07" db="EMBL/GenBank/DDBJ databases">
        <authorList>
            <person name="Tandeau de Marsac N."/>
            <person name="Ferriera S."/>
            <person name="Johnson J."/>
            <person name="Kravitz S."/>
            <person name="Beeson K."/>
            <person name="Sutton G."/>
            <person name="Rogers Y.-H."/>
            <person name="Friedman R."/>
            <person name="Frazier M."/>
            <person name="Venter J.C."/>
        </authorList>
    </citation>
    <scope>NUCLEOTIDE SEQUENCE [LARGE SCALE GENOMIC DNA]</scope>
    <source>
        <strain evidence="4 5">PCC 7420</strain>
    </source>
</reference>
<dbReference type="PANTHER" id="PTHR43081:SF1">
    <property type="entry name" value="ADENYLATE CYCLASE, TERMINAL-DIFFERENTIATION SPECIFIC"/>
    <property type="match status" value="1"/>
</dbReference>
<accession>B4VWR7</accession>
<proteinExistence type="inferred from homology"/>
<dbReference type="InterPro" id="IPR029787">
    <property type="entry name" value="Nucleotide_cyclase"/>
</dbReference>
<organism evidence="4 5">
    <name type="scientific">Coleofasciculus chthonoplastes PCC 7420</name>
    <dbReference type="NCBI Taxonomy" id="118168"/>
    <lineage>
        <taxon>Bacteria</taxon>
        <taxon>Bacillati</taxon>
        <taxon>Cyanobacteriota</taxon>
        <taxon>Cyanophyceae</taxon>
        <taxon>Coleofasciculales</taxon>
        <taxon>Coleofasciculaceae</taxon>
        <taxon>Coleofasciculus</taxon>
    </lineage>
</organism>
<dbReference type="Gene3D" id="3.30.70.1230">
    <property type="entry name" value="Nucleotide cyclase"/>
    <property type="match status" value="1"/>
</dbReference>
<evidence type="ECO:0000259" key="3">
    <source>
        <dbReference type="PROSITE" id="PS50125"/>
    </source>
</evidence>
<feature type="transmembrane region" description="Helical" evidence="2">
    <location>
        <begin position="539"/>
        <end position="561"/>
    </location>
</feature>
<keyword evidence="2" id="KW-0472">Membrane</keyword>
<dbReference type="SUPFAM" id="SSF55073">
    <property type="entry name" value="Nucleotide cyclase"/>
    <property type="match status" value="1"/>
</dbReference>
<dbReference type="eggNOG" id="COG2114">
    <property type="taxonomic scope" value="Bacteria"/>
</dbReference>
<dbReference type="GO" id="GO:0004016">
    <property type="term" value="F:adenylate cyclase activity"/>
    <property type="evidence" value="ECO:0007669"/>
    <property type="project" value="UniProtKB-ARBA"/>
</dbReference>
<dbReference type="Pfam" id="PF05226">
    <property type="entry name" value="CHASE2"/>
    <property type="match status" value="1"/>
</dbReference>
<comment type="similarity">
    <text evidence="1">Belongs to the adenylyl cyclase class-3 family.</text>
</comment>
<dbReference type="PANTHER" id="PTHR43081">
    <property type="entry name" value="ADENYLATE CYCLASE, TERMINAL-DIFFERENTIATION SPECIFIC-RELATED"/>
    <property type="match status" value="1"/>
</dbReference>
<dbReference type="STRING" id="118168.MC7420_6845"/>
<dbReference type="GO" id="GO:0035556">
    <property type="term" value="P:intracellular signal transduction"/>
    <property type="evidence" value="ECO:0007669"/>
    <property type="project" value="InterPro"/>
</dbReference>
<feature type="transmembrane region" description="Helical" evidence="2">
    <location>
        <begin position="514"/>
        <end position="532"/>
    </location>
</feature>
<sequence length="594" mass="65889">MVFTDLVNSTAVKKYLKGNDITTRNRLYFDTILKPHRQRVEANLVAYGGRVVKTEGDAYFVVFANASQAAQWAVALQISHTCEPIDTPLGPLQVRIGMHTGSPLPDGDDFIGEEVDYAARVSSLAHGGQILLSEVTTDLIHDAGITDLTIIPRGNHYLKGIGKAPIFELLYLNKRQRQRKKPRSWKSRGLQLLASLTGVGVAMGVGLTGVLQPMELKAFDHFMQIRPQQESPDPRLLMITITGGDVQAQSSAQRQGLSLSNAKLAQLLEKLAQYQPRVIGLDLYRDFPVEPQYGDLANRLRQDKRLITVCKVGDTTDNPGIPPPPDIHPDTLPERVGFSDVMLDPDGVVRRHLLGLAPPEQSECQISNSLSLVMALRYLEEEGFTAQLTSNNDLQIGQVVFPTLKNNSGGYQNIDAGGYQMLLNYRATSSVETIARTYTLKEVLEENKLTPELVKDRIVFIGTVDKTFHDFHATPYNKSNRPETAGVFLQAQMTSQILSAVMNERPLLVWWSEWAEYLWIGAWSLVAGLVSWRFRSPLLLGLAVAGMLSVLYGCSYVIFIQGIWVPMIPSGIAIVVTSGMVSVYFAHPSLKYWI</sequence>
<feature type="domain" description="Guanylate cyclase" evidence="3">
    <location>
        <begin position="1"/>
        <end position="122"/>
    </location>
</feature>
<dbReference type="Pfam" id="PF00211">
    <property type="entry name" value="Guanylate_cyc"/>
    <property type="match status" value="1"/>
</dbReference>
<feature type="transmembrane region" description="Helical" evidence="2">
    <location>
        <begin position="567"/>
        <end position="586"/>
    </location>
</feature>
<dbReference type="eggNOG" id="COG4252">
    <property type="taxonomic scope" value="Bacteria"/>
</dbReference>
<dbReference type="PROSITE" id="PS50125">
    <property type="entry name" value="GUANYLATE_CYCLASE_2"/>
    <property type="match status" value="1"/>
</dbReference>
<dbReference type="InterPro" id="IPR007890">
    <property type="entry name" value="CHASE2"/>
</dbReference>
<dbReference type="CDD" id="cd07302">
    <property type="entry name" value="CHD"/>
    <property type="match status" value="1"/>
</dbReference>
<dbReference type="Proteomes" id="UP000003835">
    <property type="component" value="Unassembled WGS sequence"/>
</dbReference>
<dbReference type="EMBL" id="DS989856">
    <property type="protein sequence ID" value="EDX73797.1"/>
    <property type="molecule type" value="Genomic_DNA"/>
</dbReference>
<dbReference type="GO" id="GO:0009190">
    <property type="term" value="P:cyclic nucleotide biosynthetic process"/>
    <property type="evidence" value="ECO:0007669"/>
    <property type="project" value="InterPro"/>
</dbReference>
<dbReference type="HOGENOM" id="CLU_459087_0_0_3"/>
<dbReference type="SMART" id="SM01080">
    <property type="entry name" value="CHASE2"/>
    <property type="match status" value="1"/>
</dbReference>
<evidence type="ECO:0000313" key="5">
    <source>
        <dbReference type="Proteomes" id="UP000003835"/>
    </source>
</evidence>
<protein>
    <recommendedName>
        <fullName evidence="3">Guanylate cyclase domain-containing protein</fullName>
    </recommendedName>
</protein>
<keyword evidence="2" id="KW-1133">Transmembrane helix</keyword>
<keyword evidence="5" id="KW-1185">Reference proteome</keyword>